<feature type="compositionally biased region" description="Basic and acidic residues" evidence="5">
    <location>
        <begin position="226"/>
        <end position="238"/>
    </location>
</feature>
<dbReference type="PANTHER" id="PTHR14226">
    <property type="entry name" value="NEUROPATHY TARGET ESTERASE/SWISS CHEESE D.MELANOGASTER"/>
    <property type="match status" value="1"/>
</dbReference>
<dbReference type="InterPro" id="IPR016035">
    <property type="entry name" value="Acyl_Trfase/lysoPLipase"/>
</dbReference>
<evidence type="ECO:0000259" key="6">
    <source>
        <dbReference type="PROSITE" id="PS51635"/>
    </source>
</evidence>
<comment type="caution">
    <text evidence="4">Lacks conserved residue(s) required for the propagation of feature annotation.</text>
</comment>
<gene>
    <name evidence="7" type="ORF">Tco025E_06292</name>
</gene>
<evidence type="ECO:0000256" key="5">
    <source>
        <dbReference type="SAM" id="MobiDB-lite"/>
    </source>
</evidence>
<keyword evidence="8" id="KW-1185">Reference proteome</keyword>
<dbReference type="OrthoDB" id="10049244at2759"/>
<feature type="region of interest" description="Disordered" evidence="5">
    <location>
        <begin position="216"/>
        <end position="277"/>
    </location>
</feature>
<evidence type="ECO:0000256" key="3">
    <source>
        <dbReference type="ARBA" id="ARBA00023098"/>
    </source>
</evidence>
<feature type="compositionally biased region" description="Basic residues" evidence="5">
    <location>
        <begin position="18"/>
        <end position="35"/>
    </location>
</feature>
<protein>
    <recommendedName>
        <fullName evidence="6">PNPLA domain-containing protein</fullName>
    </recommendedName>
</protein>
<dbReference type="EMBL" id="MKKU01000418">
    <property type="protein sequence ID" value="RNF13197.1"/>
    <property type="molecule type" value="Genomic_DNA"/>
</dbReference>
<dbReference type="Proteomes" id="UP000284403">
    <property type="component" value="Unassembled WGS sequence"/>
</dbReference>
<sequence length="688" mass="78175">MDGTQLQAGTTGPAPRERTRRGRAASRKSLPRRRNSQGAPRARKDLHRPPRGVKQTWLRIVFHCLYFLLVECIILKPLHFIQKWVEDYTSRAQKARTERRFINIMNSTESLDTWLTNASYLDRHRGMQAWKKTVPNKENCDAEGLNQDAYCAKILAVSENERAMSEFLRSQLHRTAHGITSPSNFRYYTGTITSVEAYNEAVVGLIQAFGRERRYNEPHLPPLTSSEERMQGSFEESHSVTPNSTTAIFSKEFPRNGEVVDSAPSGQSDTERRVDDPSCDYLEQRAVPSLYLSSLLNWAMEPHSPAETLLTDTQKLKVLQDTLRSYGRSALMLSGGSTLGVSHTGVVRALFDAGLLPNIISGSSAGSLLASIVCSMKDDQLRELLTDSILTVQKLQLSPFDHGGLFTRLKQLLRTGAFMEVRTLMDCLRSNVGDITFEEAYRSTGRILNVCVTSEQYSGSHMDRHMLLNYVTTPNVVLWSAVSASCALPGLFTAVQLIEKLSDGTFRRFLPGQLWCDGSLARDLPRESLASLFNVNFFIVSQVNPHIIPFQRKPDLPLVYKEHRPRKILSSLWYGCCREIHRWILKLFSVGLLSRTGRWELPYLFLTQRYDGDILILPIGNVLHAVPDYFNIVENPTAEYIAFVTSRAQLRTWPHLNKIRHSTMIERALIREIGLLRERIRDRNNKFS</sequence>
<reference evidence="7 8" key="1">
    <citation type="journal article" date="2018" name="BMC Genomics">
        <title>Genomic comparison of Trypanosoma conorhini and Trypanosoma rangeli to Trypanosoma cruzi strains of high and low virulence.</title>
        <authorList>
            <person name="Bradwell K.R."/>
            <person name="Koparde V.N."/>
            <person name="Matveyev A.V."/>
            <person name="Serrano M.G."/>
            <person name="Alves J.M."/>
            <person name="Parikh H."/>
            <person name="Huang B."/>
            <person name="Lee V."/>
            <person name="Espinosa-Alvarez O."/>
            <person name="Ortiz P.A."/>
            <person name="Costa-Martins A.G."/>
            <person name="Teixeira M.M."/>
            <person name="Buck G.A."/>
        </authorList>
    </citation>
    <scope>NUCLEOTIDE SEQUENCE [LARGE SCALE GENOMIC DNA]</scope>
    <source>
        <strain evidence="7 8">025E</strain>
    </source>
</reference>
<feature type="active site" description="Nucleophile" evidence="4">
    <location>
        <position position="364"/>
    </location>
</feature>
<dbReference type="GO" id="GO:0004806">
    <property type="term" value="F:triacylglycerol lipase activity"/>
    <property type="evidence" value="ECO:0007669"/>
    <property type="project" value="InterPro"/>
</dbReference>
<dbReference type="SUPFAM" id="SSF52151">
    <property type="entry name" value="FabD/lysophospholipase-like"/>
    <property type="match status" value="1"/>
</dbReference>
<keyword evidence="3 4" id="KW-0443">Lipid metabolism</keyword>
<comment type="caution">
    <text evidence="7">The sequence shown here is derived from an EMBL/GenBank/DDBJ whole genome shotgun (WGS) entry which is preliminary data.</text>
</comment>
<feature type="region of interest" description="Disordered" evidence="5">
    <location>
        <begin position="1"/>
        <end position="48"/>
    </location>
</feature>
<feature type="active site" description="Proton acceptor" evidence="4">
    <location>
        <position position="517"/>
    </location>
</feature>
<dbReference type="GO" id="GO:0016042">
    <property type="term" value="P:lipid catabolic process"/>
    <property type="evidence" value="ECO:0007669"/>
    <property type="project" value="UniProtKB-UniRule"/>
</dbReference>
<dbReference type="Gene3D" id="3.40.1090.10">
    <property type="entry name" value="Cytosolic phospholipase A2 catalytic domain"/>
    <property type="match status" value="2"/>
</dbReference>
<keyword evidence="2 4" id="KW-0442">Lipid degradation</keyword>
<organism evidence="7 8">
    <name type="scientific">Trypanosoma conorhini</name>
    <dbReference type="NCBI Taxonomy" id="83891"/>
    <lineage>
        <taxon>Eukaryota</taxon>
        <taxon>Discoba</taxon>
        <taxon>Euglenozoa</taxon>
        <taxon>Kinetoplastea</taxon>
        <taxon>Metakinetoplastina</taxon>
        <taxon>Trypanosomatida</taxon>
        <taxon>Trypanosomatidae</taxon>
        <taxon>Trypanosoma</taxon>
    </lineage>
</organism>
<feature type="short sequence motif" description="GXSXG" evidence="4">
    <location>
        <begin position="362"/>
        <end position="366"/>
    </location>
</feature>
<name>A0A3R7KQ43_9TRYP</name>
<dbReference type="InterPro" id="IPR050301">
    <property type="entry name" value="NTE"/>
</dbReference>
<dbReference type="PANTHER" id="PTHR14226:SF10">
    <property type="entry name" value="TRIACYLGLYCEROL LIPASE 4-RELATED"/>
    <property type="match status" value="1"/>
</dbReference>
<accession>A0A3R7KQ43</accession>
<dbReference type="PROSITE" id="PS51635">
    <property type="entry name" value="PNPLA"/>
    <property type="match status" value="1"/>
</dbReference>
<dbReference type="AlphaFoldDB" id="A0A3R7KQ43"/>
<dbReference type="RefSeq" id="XP_029226727.1">
    <property type="nucleotide sequence ID" value="XM_029373172.1"/>
</dbReference>
<evidence type="ECO:0000256" key="4">
    <source>
        <dbReference type="PROSITE-ProRule" id="PRU01161"/>
    </source>
</evidence>
<dbReference type="InterPro" id="IPR002641">
    <property type="entry name" value="PNPLA_dom"/>
</dbReference>
<dbReference type="Pfam" id="PF11815">
    <property type="entry name" value="DUF3336"/>
    <property type="match status" value="1"/>
</dbReference>
<evidence type="ECO:0000256" key="2">
    <source>
        <dbReference type="ARBA" id="ARBA00022963"/>
    </source>
</evidence>
<evidence type="ECO:0000256" key="1">
    <source>
        <dbReference type="ARBA" id="ARBA00022801"/>
    </source>
</evidence>
<evidence type="ECO:0000313" key="7">
    <source>
        <dbReference type="EMBL" id="RNF13197.1"/>
    </source>
</evidence>
<proteinExistence type="predicted"/>
<dbReference type="InterPro" id="IPR021771">
    <property type="entry name" value="Triacylglycerol_lipase_N"/>
</dbReference>
<feature type="compositionally biased region" description="Polar residues" evidence="5">
    <location>
        <begin position="239"/>
        <end position="248"/>
    </location>
</feature>
<dbReference type="Pfam" id="PF01734">
    <property type="entry name" value="Patatin"/>
    <property type="match status" value="1"/>
</dbReference>
<dbReference type="GeneID" id="40319903"/>
<evidence type="ECO:0000313" key="8">
    <source>
        <dbReference type="Proteomes" id="UP000284403"/>
    </source>
</evidence>
<feature type="domain" description="PNPLA" evidence="6">
    <location>
        <begin position="331"/>
        <end position="530"/>
    </location>
</feature>
<keyword evidence="1 4" id="KW-0378">Hydrolase</keyword>